<organism evidence="2">
    <name type="scientific">Lysobacter firmicutimachus</name>
    <dbReference type="NCBI Taxonomy" id="1792846"/>
    <lineage>
        <taxon>Bacteria</taxon>
        <taxon>Pseudomonadati</taxon>
        <taxon>Pseudomonadota</taxon>
        <taxon>Gammaproteobacteria</taxon>
        <taxon>Lysobacterales</taxon>
        <taxon>Lysobacteraceae</taxon>
        <taxon>Lysobacter</taxon>
    </lineage>
</organism>
<keyword evidence="3" id="KW-1185">Reference proteome</keyword>
<dbReference type="AlphaFoldDB" id="A0AAU8MY73"/>
<gene>
    <name evidence="2" type="ORF">ABU614_07115</name>
    <name evidence="1" type="ORF">V2J18_00540</name>
</gene>
<accession>A0AAU8MY73</accession>
<evidence type="ECO:0000313" key="3">
    <source>
        <dbReference type="Proteomes" id="UP001387215"/>
    </source>
</evidence>
<protein>
    <submittedName>
        <fullName evidence="2">Uncharacterized protein</fullName>
    </submittedName>
</protein>
<dbReference type="EMBL" id="CP159925">
    <property type="protein sequence ID" value="XCO76547.1"/>
    <property type="molecule type" value="Genomic_DNA"/>
</dbReference>
<reference evidence="2" key="2">
    <citation type="submission" date="2024-06" db="EMBL/GenBank/DDBJ databases">
        <authorList>
            <person name="Li S."/>
        </authorList>
    </citation>
    <scope>NUCLEOTIDE SEQUENCE</scope>
    <source>
        <strain evidence="2">SR10</strain>
    </source>
</reference>
<dbReference type="Proteomes" id="UP001387215">
    <property type="component" value="Unassembled WGS sequence"/>
</dbReference>
<dbReference type="EMBL" id="JBANDL010000002">
    <property type="protein sequence ID" value="MEI2453157.1"/>
    <property type="molecule type" value="Genomic_DNA"/>
</dbReference>
<sequence length="127" mass="13743">MSAPLPQLSTLTFVGFQLTAAVEIELQGNLTFFEVYRAIEQGTLLDEVARVAPGACDFSIYPPGGEQRAGLHEALRRAAGGIEGRERRKVGLISSGVHLVLALILEAIQQCYWIAPRVNLQDAPAVQ</sequence>
<reference evidence="1 3" key="1">
    <citation type="submission" date="2024-02" db="EMBL/GenBank/DDBJ databases">
        <title>Lysobacter Genome Sequencing and Mining.</title>
        <authorList>
            <person name="Bierman J."/>
            <person name="Walker M.C."/>
        </authorList>
    </citation>
    <scope>NUCLEOTIDE SEQUENCE [LARGE SCALE GENOMIC DNA]</scope>
    <source>
        <strain evidence="1 3">PB6250</strain>
    </source>
</reference>
<name>A0AAU8MY73_9GAMM</name>
<proteinExistence type="predicted"/>
<evidence type="ECO:0000313" key="2">
    <source>
        <dbReference type="EMBL" id="XCO76547.1"/>
    </source>
</evidence>
<evidence type="ECO:0000313" key="1">
    <source>
        <dbReference type="EMBL" id="MEI2453157.1"/>
    </source>
</evidence>
<dbReference type="RefSeq" id="WP_064746989.1">
    <property type="nucleotide sequence ID" value="NZ_CP159925.1"/>
</dbReference>